<dbReference type="PANTHER" id="PTHR42693">
    <property type="entry name" value="ARYLSULFATASE FAMILY MEMBER"/>
    <property type="match status" value="1"/>
</dbReference>
<organism evidence="6 7">
    <name type="scientific">Tuber magnatum</name>
    <name type="common">white Piedmont truffle</name>
    <dbReference type="NCBI Taxonomy" id="42249"/>
    <lineage>
        <taxon>Eukaryota</taxon>
        <taxon>Fungi</taxon>
        <taxon>Dikarya</taxon>
        <taxon>Ascomycota</taxon>
        <taxon>Pezizomycotina</taxon>
        <taxon>Pezizomycetes</taxon>
        <taxon>Pezizales</taxon>
        <taxon>Tuberaceae</taxon>
        <taxon>Tuber</taxon>
    </lineage>
</organism>
<dbReference type="OrthoDB" id="103349at2759"/>
<dbReference type="SUPFAM" id="SSF53649">
    <property type="entry name" value="Alkaline phosphatase-like"/>
    <property type="match status" value="1"/>
</dbReference>
<dbReference type="Gene3D" id="3.30.1120.10">
    <property type="match status" value="1"/>
</dbReference>
<keyword evidence="2" id="KW-0479">Metal-binding</keyword>
<evidence type="ECO:0000313" key="7">
    <source>
        <dbReference type="Proteomes" id="UP000246991"/>
    </source>
</evidence>
<protein>
    <submittedName>
        <fullName evidence="6">Alkaline phosphatase-like protein</fullName>
    </submittedName>
</protein>
<dbReference type="AlphaFoldDB" id="A0A317SY36"/>
<dbReference type="PROSITE" id="PS00149">
    <property type="entry name" value="SULFATASE_2"/>
    <property type="match status" value="1"/>
</dbReference>
<dbReference type="PANTHER" id="PTHR42693:SF33">
    <property type="entry name" value="ARYLSULFATASE"/>
    <property type="match status" value="1"/>
</dbReference>
<dbReference type="Gene3D" id="3.40.720.10">
    <property type="entry name" value="Alkaline Phosphatase, subunit A"/>
    <property type="match status" value="1"/>
</dbReference>
<dbReference type="InterPro" id="IPR050738">
    <property type="entry name" value="Sulfatase"/>
</dbReference>
<proteinExistence type="inferred from homology"/>
<comment type="similarity">
    <text evidence="1">Belongs to the sulfatase family.</text>
</comment>
<dbReference type="Pfam" id="PF00884">
    <property type="entry name" value="Sulfatase"/>
    <property type="match status" value="1"/>
</dbReference>
<keyword evidence="3" id="KW-0378">Hydrolase</keyword>
<comment type="caution">
    <text evidence="6">The sequence shown here is derived from an EMBL/GenBank/DDBJ whole genome shotgun (WGS) entry which is preliminary data.</text>
</comment>
<name>A0A317SY36_9PEZI</name>
<keyword evidence="4" id="KW-0106">Calcium</keyword>
<dbReference type="STRING" id="42249.A0A317SY36"/>
<dbReference type="InterPro" id="IPR000917">
    <property type="entry name" value="Sulfatase_N"/>
</dbReference>
<keyword evidence="7" id="KW-1185">Reference proteome</keyword>
<accession>A0A317SY36</accession>
<dbReference type="InterPro" id="IPR024607">
    <property type="entry name" value="Sulfatase_CS"/>
</dbReference>
<evidence type="ECO:0000256" key="1">
    <source>
        <dbReference type="ARBA" id="ARBA00008779"/>
    </source>
</evidence>
<dbReference type="Proteomes" id="UP000246991">
    <property type="component" value="Unassembled WGS sequence"/>
</dbReference>
<sequence length="547" mass="60865">MTKSEKRPNFLVIVADDLGFSDCSCFGSEIQTPNIDRLASKGLRFTNFHVAGACSPTRSMLMTGTDHHIAGLGQLSEYTRNSPAHQGKPGHEGYLNDKVVTLPQLLKDGGYFTIMSGKWHLGLKPEYSPHARGFERSYALLPGCANHYGFEPQYNDHLPGFFETAVTALHMENSTYVPQNPPEPNFYSSDFYASKLVDYLETRTPDERSRPFFAYLPFSAPHWPLQAPEASVKKYEGLYKDGPDALRLRRLESLMALGLVSSGVHPHPVVAPESAEWNSMTPDARAKSARSMEVYAGMVDRMDENIGRVLSSLEASGEAEDTYILLMSDNGAEGASLEAHPIMGDEVISHLEKYYDNSLDNIGRYNSFVWYGTRWAQAATAPWGAEISHEFCTVMDLVPTILDLAGVEHPGTFYNGKPVAPLRGEKHERVSSREQIHSHDEVSGWEIAGSGAIRRGRYKITYVPAPKGPQRWELFDLQSDPGETEDLSRRLPEVMEEMLECWEKYKREVGVVGLAGELGDVPLTVDEFEDTGKWTRFLAKGGISVAS</sequence>
<feature type="domain" description="Sulfatase N-terminal" evidence="5">
    <location>
        <begin position="8"/>
        <end position="407"/>
    </location>
</feature>
<gene>
    <name evidence="6" type="ORF">C7212DRAFT_363046</name>
</gene>
<dbReference type="GO" id="GO:0046872">
    <property type="term" value="F:metal ion binding"/>
    <property type="evidence" value="ECO:0007669"/>
    <property type="project" value="UniProtKB-KW"/>
</dbReference>
<evidence type="ECO:0000313" key="6">
    <source>
        <dbReference type="EMBL" id="PWW78101.1"/>
    </source>
</evidence>
<evidence type="ECO:0000259" key="5">
    <source>
        <dbReference type="Pfam" id="PF00884"/>
    </source>
</evidence>
<reference evidence="6 7" key="1">
    <citation type="submission" date="2018-03" db="EMBL/GenBank/DDBJ databases">
        <title>Genomes of Pezizomycetes fungi and the evolution of truffles.</title>
        <authorList>
            <person name="Murat C."/>
            <person name="Payen T."/>
            <person name="Noel B."/>
            <person name="Kuo A."/>
            <person name="Martin F.M."/>
        </authorList>
    </citation>
    <scope>NUCLEOTIDE SEQUENCE [LARGE SCALE GENOMIC DNA]</scope>
    <source>
        <strain evidence="6">091103-1</strain>
    </source>
</reference>
<evidence type="ECO:0000256" key="2">
    <source>
        <dbReference type="ARBA" id="ARBA00022723"/>
    </source>
</evidence>
<dbReference type="CDD" id="cd16025">
    <property type="entry name" value="PAS_like"/>
    <property type="match status" value="1"/>
</dbReference>
<dbReference type="EMBL" id="PYWC01000017">
    <property type="protein sequence ID" value="PWW78101.1"/>
    <property type="molecule type" value="Genomic_DNA"/>
</dbReference>
<evidence type="ECO:0000256" key="4">
    <source>
        <dbReference type="ARBA" id="ARBA00022837"/>
    </source>
</evidence>
<dbReference type="InterPro" id="IPR017850">
    <property type="entry name" value="Alkaline_phosphatase_core_sf"/>
</dbReference>
<dbReference type="GO" id="GO:0004065">
    <property type="term" value="F:arylsulfatase activity"/>
    <property type="evidence" value="ECO:0007669"/>
    <property type="project" value="TreeGrafter"/>
</dbReference>
<evidence type="ECO:0000256" key="3">
    <source>
        <dbReference type="ARBA" id="ARBA00022801"/>
    </source>
</evidence>